<dbReference type="Pfam" id="PF14261">
    <property type="entry name" value="DUF4351"/>
    <property type="match status" value="1"/>
</dbReference>
<dbReference type="PATRIC" id="fig|13035.3.peg.693"/>
<proteinExistence type="predicted"/>
<evidence type="ECO:0000313" key="3">
    <source>
        <dbReference type="Proteomes" id="UP000010482"/>
    </source>
</evidence>
<dbReference type="STRING" id="13035.Dacsa_0615"/>
<dbReference type="eggNOG" id="COG5464">
    <property type="taxonomic scope" value="Bacteria"/>
</dbReference>
<dbReference type="AlphaFoldDB" id="K9YR56"/>
<dbReference type="EMBL" id="CP003944">
    <property type="protein sequence ID" value="AFZ49389.1"/>
    <property type="molecule type" value="Genomic_DNA"/>
</dbReference>
<dbReference type="InterPro" id="IPR025587">
    <property type="entry name" value="DUF4351"/>
</dbReference>
<dbReference type="Proteomes" id="UP000010482">
    <property type="component" value="Chromosome"/>
</dbReference>
<dbReference type="PANTHER" id="PTHR35586:SF1">
    <property type="entry name" value="SLL1691 PROTEIN"/>
    <property type="match status" value="1"/>
</dbReference>
<reference evidence="2" key="1">
    <citation type="submission" date="2012-04" db="EMBL/GenBank/DDBJ databases">
        <title>Finished genome of Dactylococcopsis salina PCC 8305.</title>
        <authorList>
            <consortium name="US DOE Joint Genome Institute"/>
            <person name="Gugger M."/>
            <person name="Coursin T."/>
            <person name="Rippka R."/>
            <person name="Tandeau De Marsac N."/>
            <person name="Huntemann M."/>
            <person name="Wei C.-L."/>
            <person name="Han J."/>
            <person name="Detter J.C."/>
            <person name="Han C."/>
            <person name="Tapia R."/>
            <person name="Daligault H."/>
            <person name="Chen A."/>
            <person name="Krypides N."/>
            <person name="Mavromatis K."/>
            <person name="Markowitz V."/>
            <person name="Szeto E."/>
            <person name="Ivanova N."/>
            <person name="Ovchinnikova G."/>
            <person name="Pagani I."/>
            <person name="Pati A."/>
            <person name="Goodwin L."/>
            <person name="Peters L."/>
            <person name="Pitluck S."/>
            <person name="Woyke T."/>
            <person name="Kerfeld C."/>
        </authorList>
    </citation>
    <scope>NUCLEOTIDE SEQUENCE [LARGE SCALE GENOMIC DNA]</scope>
    <source>
        <strain evidence="2">PCC 8305</strain>
    </source>
</reference>
<dbReference type="OrthoDB" id="528329at2"/>
<organism evidence="2 3">
    <name type="scientific">Dactylococcopsis salina (strain PCC 8305)</name>
    <name type="common">Myxobactron salinum</name>
    <dbReference type="NCBI Taxonomy" id="13035"/>
    <lineage>
        <taxon>Bacteria</taxon>
        <taxon>Bacillati</taxon>
        <taxon>Cyanobacteriota</taxon>
        <taxon>Cyanophyceae</taxon>
        <taxon>Nodosilineales</taxon>
        <taxon>Cymatolegaceae</taxon>
        <taxon>Dactylococcopsis</taxon>
    </lineage>
</organism>
<accession>K9YR56</accession>
<feature type="domain" description="DUF4351" evidence="1">
    <location>
        <begin position="237"/>
        <end position="295"/>
    </location>
</feature>
<gene>
    <name evidence="2" type="ORF">Dacsa_0615</name>
</gene>
<sequence>MTRHPFDQLAKQLLEQLLTPCGQVEISKEVPGEPRFIDLYFSPEANVTPNQATLGILAAMVQSPGLFEPFRNPPTLEEIESCLLKRLWLVSDLRRRQALSATNAPVLWIIAPTLSQNSLTRLGAVKKENWLEGVYELAPAFQTVVIVVHQLPKTPETLWLRLLGKGSVQQQAVAEVIALPEGDTRRTEALRLLSVWKIIVEANPELPEGEEVTMPLPQAFLEWEQQVEERGKKEGKKEGRKAEAQSLVWRLISRRFGDIPSSIQTQIEELEIEETEALAEALLDFTSIADLQRWLQQNEGGTEE</sequence>
<name>K9YR56_DACS8</name>
<dbReference type="HOGENOM" id="CLU_059541_0_0_3"/>
<dbReference type="KEGG" id="dsl:Dacsa_0615"/>
<dbReference type="RefSeq" id="WP_015228401.1">
    <property type="nucleotide sequence ID" value="NC_019780.1"/>
</dbReference>
<keyword evidence="3" id="KW-1185">Reference proteome</keyword>
<protein>
    <recommendedName>
        <fullName evidence="1">DUF4351 domain-containing protein</fullName>
    </recommendedName>
</protein>
<evidence type="ECO:0000259" key="1">
    <source>
        <dbReference type="Pfam" id="PF14261"/>
    </source>
</evidence>
<evidence type="ECO:0000313" key="2">
    <source>
        <dbReference type="EMBL" id="AFZ49389.1"/>
    </source>
</evidence>
<dbReference type="PANTHER" id="PTHR35586">
    <property type="entry name" value="SLL1691 PROTEIN"/>
    <property type="match status" value="1"/>
</dbReference>